<keyword evidence="2" id="KW-1185">Reference proteome</keyword>
<accession>A0ABY6K3F2</accession>
<dbReference type="Proteomes" id="UP001235939">
    <property type="component" value="Chromosome 02"/>
</dbReference>
<name>A0ABY6K3F2_9ARAC</name>
<evidence type="ECO:0000313" key="2">
    <source>
        <dbReference type="Proteomes" id="UP001235939"/>
    </source>
</evidence>
<proteinExistence type="predicted"/>
<evidence type="ECO:0000313" key="1">
    <source>
        <dbReference type="EMBL" id="UYV63404.1"/>
    </source>
</evidence>
<reference evidence="1 2" key="1">
    <citation type="submission" date="2022-01" db="EMBL/GenBank/DDBJ databases">
        <title>A chromosomal length assembly of Cordylochernes scorpioides.</title>
        <authorList>
            <person name="Zeh D."/>
            <person name="Zeh J."/>
        </authorList>
    </citation>
    <scope>NUCLEOTIDE SEQUENCE [LARGE SCALE GENOMIC DNA]</scope>
    <source>
        <strain evidence="1">IN4F17</strain>
        <tissue evidence="1">Whole Body</tissue>
    </source>
</reference>
<organism evidence="1 2">
    <name type="scientific">Cordylochernes scorpioides</name>
    <dbReference type="NCBI Taxonomy" id="51811"/>
    <lineage>
        <taxon>Eukaryota</taxon>
        <taxon>Metazoa</taxon>
        <taxon>Ecdysozoa</taxon>
        <taxon>Arthropoda</taxon>
        <taxon>Chelicerata</taxon>
        <taxon>Arachnida</taxon>
        <taxon>Pseudoscorpiones</taxon>
        <taxon>Cheliferoidea</taxon>
        <taxon>Chernetidae</taxon>
        <taxon>Cordylochernes</taxon>
    </lineage>
</organism>
<protein>
    <submittedName>
        <fullName evidence="1">Uncharacterized protein</fullName>
    </submittedName>
</protein>
<dbReference type="EMBL" id="CP092864">
    <property type="protein sequence ID" value="UYV63404.1"/>
    <property type="molecule type" value="Genomic_DNA"/>
</dbReference>
<gene>
    <name evidence="1" type="ORF">LAZ67_2003977</name>
</gene>
<sequence>MIIMGGHVLAGSLEPDLNQRPKDHRLECAIVLWLLNSIPSCTFRRMQPWLCVGRDRCPSCQQALPRGTKEKFVKPPPPPYT</sequence>